<dbReference type="EMBL" id="FPHK01000099">
    <property type="protein sequence ID" value="SFV66148.1"/>
    <property type="molecule type" value="Genomic_DNA"/>
</dbReference>
<protein>
    <submittedName>
        <fullName evidence="2">Uncharacterized protein</fullName>
    </submittedName>
</protein>
<proteinExistence type="predicted"/>
<gene>
    <name evidence="2" type="ORF">MNB_SM-6-820</name>
</gene>
<sequence>MRLKNIFKLTAIALLMFSLGGCGGGGSTDGGNSTNSGGNSNNNGGGAGGSGNSNGGGGSNTGGSGNSNAYSYIPKGNALTDRMAVRFLDMATMGSTPQSVQKLRQKGVVQWVDDQLAKQWNFKKESIVYNLMTYALKMRPYYYCKKRYNLPIPTNQAEIDDLINKFLADDDIVFNRGLIHGGDELDYHSSAILTDEIEDDAQLRQRVAYALSQIIVASESTDFFFKNRGEALSYYYDILLKGAFGNYGDILYNVSLSPAMATYLTYANNRKAYIDKDTNQTIYPDENYGREIMQLFSVGLYKLNMDGTEQRVSGKRVPTYGQKDVMEMSRVFTGMTYPNHIFKSKKDPSMWISDVLHPLTCNNDYHDDKAKQFLGKSLPKGQSCFKDVKGAIDILMQHQNTAPFIAKKLIMRLTKSNPKTDYIKRVAEVFKESGGDLGKTVRAVLLDEEIWDDIKNDHATKIKEPYLTYINMLRAFNVKPWPERTTTDDDGTKRSIKDRYYVRSRYQYLGQWPTYAPTVFNFYNDTYQPDISEFKIRGYVAPEAQILTTKYMMGIANNTCATLKQCEYHYIYANNGKKLGRSGQLFHTYMLLDFGNYTEYFKRSGKQFQDGPRDASGREDALRKVIEDASERLMGKQLDQTFVKELVDSYKDELKSYASSWDNDDIQKYLVSRIIAPVITEIVMSKEFMTH</sequence>
<feature type="compositionally biased region" description="Low complexity" evidence="1">
    <location>
        <begin position="30"/>
        <end position="42"/>
    </location>
</feature>
<reference evidence="2" key="1">
    <citation type="submission" date="2016-10" db="EMBL/GenBank/DDBJ databases">
        <authorList>
            <person name="de Groot N.N."/>
        </authorList>
    </citation>
    <scope>NUCLEOTIDE SEQUENCE</scope>
</reference>
<dbReference type="Pfam" id="PF08811">
    <property type="entry name" value="DUF1800"/>
    <property type="match status" value="1"/>
</dbReference>
<dbReference type="InterPro" id="IPR014917">
    <property type="entry name" value="DUF1800"/>
</dbReference>
<feature type="compositionally biased region" description="Gly residues" evidence="1">
    <location>
        <begin position="43"/>
        <end position="60"/>
    </location>
</feature>
<accession>A0A1W1CJU9</accession>
<evidence type="ECO:0000256" key="1">
    <source>
        <dbReference type="SAM" id="MobiDB-lite"/>
    </source>
</evidence>
<name>A0A1W1CJU9_9ZZZZ</name>
<evidence type="ECO:0000313" key="2">
    <source>
        <dbReference type="EMBL" id="SFV66148.1"/>
    </source>
</evidence>
<organism evidence="2">
    <name type="scientific">hydrothermal vent metagenome</name>
    <dbReference type="NCBI Taxonomy" id="652676"/>
    <lineage>
        <taxon>unclassified sequences</taxon>
        <taxon>metagenomes</taxon>
        <taxon>ecological metagenomes</taxon>
    </lineage>
</organism>
<dbReference type="PROSITE" id="PS51257">
    <property type="entry name" value="PROKAR_LIPOPROTEIN"/>
    <property type="match status" value="1"/>
</dbReference>
<dbReference type="AlphaFoldDB" id="A0A1W1CJU9"/>
<feature type="region of interest" description="Disordered" evidence="1">
    <location>
        <begin position="30"/>
        <end position="60"/>
    </location>
</feature>